<evidence type="ECO:0000313" key="4">
    <source>
        <dbReference type="Proteomes" id="UP000886748"/>
    </source>
</evidence>
<sequence>MYNSKLIGLKIKEIRKSKNISQEKLAEMVSMNTRSILRLENAQSSPTLETLEKIAQALNVDIKLFFETETLETREQIINDINKNLNKMSDKDLKNFYKAVYHFMN</sequence>
<comment type="caution">
    <text evidence="3">The sequence shown here is derived from an EMBL/GenBank/DDBJ whole genome shotgun (WGS) entry which is preliminary data.</text>
</comment>
<dbReference type="AlphaFoldDB" id="A0A9D1N0M9"/>
<dbReference type="InterPro" id="IPR001387">
    <property type="entry name" value="Cro/C1-type_HTH"/>
</dbReference>
<organism evidence="3 4">
    <name type="scientific">Candidatus Limenecus avicola</name>
    <dbReference type="NCBI Taxonomy" id="2840847"/>
    <lineage>
        <taxon>Bacteria</taxon>
        <taxon>Bacillati</taxon>
        <taxon>Bacillota</taxon>
        <taxon>Clostridia</taxon>
        <taxon>Eubacteriales</taxon>
        <taxon>Clostridiaceae</taxon>
        <taxon>Clostridiaceae incertae sedis</taxon>
        <taxon>Candidatus Limenecus</taxon>
    </lineage>
</organism>
<evidence type="ECO:0000256" key="1">
    <source>
        <dbReference type="ARBA" id="ARBA00023125"/>
    </source>
</evidence>
<dbReference type="SUPFAM" id="SSF47413">
    <property type="entry name" value="lambda repressor-like DNA-binding domains"/>
    <property type="match status" value="1"/>
</dbReference>
<accession>A0A9D1N0M9</accession>
<reference evidence="3" key="1">
    <citation type="submission" date="2020-10" db="EMBL/GenBank/DDBJ databases">
        <authorList>
            <person name="Gilroy R."/>
        </authorList>
    </citation>
    <scope>NUCLEOTIDE SEQUENCE</scope>
    <source>
        <strain evidence="3">CHK154-7741</strain>
    </source>
</reference>
<feature type="domain" description="HTH cro/C1-type" evidence="2">
    <location>
        <begin position="11"/>
        <end position="65"/>
    </location>
</feature>
<reference evidence="3" key="2">
    <citation type="journal article" date="2021" name="PeerJ">
        <title>Extensive microbial diversity within the chicken gut microbiome revealed by metagenomics and culture.</title>
        <authorList>
            <person name="Gilroy R."/>
            <person name="Ravi A."/>
            <person name="Getino M."/>
            <person name="Pursley I."/>
            <person name="Horton D.L."/>
            <person name="Alikhan N.F."/>
            <person name="Baker D."/>
            <person name="Gharbi K."/>
            <person name="Hall N."/>
            <person name="Watson M."/>
            <person name="Adriaenssens E.M."/>
            <person name="Foster-Nyarko E."/>
            <person name="Jarju S."/>
            <person name="Secka A."/>
            <person name="Antonio M."/>
            <person name="Oren A."/>
            <person name="Chaudhuri R.R."/>
            <person name="La Ragione R."/>
            <person name="Hildebrand F."/>
            <person name="Pallen M.J."/>
        </authorList>
    </citation>
    <scope>NUCLEOTIDE SEQUENCE</scope>
    <source>
        <strain evidence="3">CHK154-7741</strain>
    </source>
</reference>
<proteinExistence type="predicted"/>
<dbReference type="EMBL" id="DVOD01000054">
    <property type="protein sequence ID" value="HIU92927.1"/>
    <property type="molecule type" value="Genomic_DNA"/>
</dbReference>
<gene>
    <name evidence="3" type="ORF">IAD26_07330</name>
</gene>
<dbReference type="GO" id="GO:0005829">
    <property type="term" value="C:cytosol"/>
    <property type="evidence" value="ECO:0007669"/>
    <property type="project" value="TreeGrafter"/>
</dbReference>
<dbReference type="InterPro" id="IPR050807">
    <property type="entry name" value="TransReg_Diox_bact_type"/>
</dbReference>
<dbReference type="Proteomes" id="UP000886748">
    <property type="component" value="Unassembled WGS sequence"/>
</dbReference>
<dbReference type="CDD" id="cd00093">
    <property type="entry name" value="HTH_XRE"/>
    <property type="match status" value="1"/>
</dbReference>
<dbReference type="Gene3D" id="1.10.260.40">
    <property type="entry name" value="lambda repressor-like DNA-binding domains"/>
    <property type="match status" value="1"/>
</dbReference>
<dbReference type="Pfam" id="PF01381">
    <property type="entry name" value="HTH_3"/>
    <property type="match status" value="1"/>
</dbReference>
<dbReference type="GO" id="GO:0003677">
    <property type="term" value="F:DNA binding"/>
    <property type="evidence" value="ECO:0007669"/>
    <property type="project" value="UniProtKB-KW"/>
</dbReference>
<keyword evidence="1" id="KW-0238">DNA-binding</keyword>
<dbReference type="PANTHER" id="PTHR46797:SF1">
    <property type="entry name" value="METHYLPHOSPHONATE SYNTHASE"/>
    <property type="match status" value="1"/>
</dbReference>
<name>A0A9D1N0M9_9CLOT</name>
<protein>
    <submittedName>
        <fullName evidence="3">Helix-turn-helix transcriptional regulator</fullName>
    </submittedName>
</protein>
<evidence type="ECO:0000259" key="2">
    <source>
        <dbReference type="PROSITE" id="PS50943"/>
    </source>
</evidence>
<dbReference type="PROSITE" id="PS50943">
    <property type="entry name" value="HTH_CROC1"/>
    <property type="match status" value="1"/>
</dbReference>
<dbReference type="GO" id="GO:0003700">
    <property type="term" value="F:DNA-binding transcription factor activity"/>
    <property type="evidence" value="ECO:0007669"/>
    <property type="project" value="TreeGrafter"/>
</dbReference>
<dbReference type="PANTHER" id="PTHR46797">
    <property type="entry name" value="HTH-TYPE TRANSCRIPTIONAL REGULATOR"/>
    <property type="match status" value="1"/>
</dbReference>
<dbReference type="InterPro" id="IPR010982">
    <property type="entry name" value="Lambda_DNA-bd_dom_sf"/>
</dbReference>
<evidence type="ECO:0000313" key="3">
    <source>
        <dbReference type="EMBL" id="HIU92927.1"/>
    </source>
</evidence>
<dbReference type="SMART" id="SM00530">
    <property type="entry name" value="HTH_XRE"/>
    <property type="match status" value="1"/>
</dbReference>